<feature type="compositionally biased region" description="Basic and acidic residues" evidence="1">
    <location>
        <begin position="996"/>
        <end position="1014"/>
    </location>
</feature>
<gene>
    <name evidence="3" type="ORF">G8E10_24800</name>
</gene>
<protein>
    <submittedName>
        <fullName evidence="3">Relaxase domain-containing protein</fullName>
    </submittedName>
</protein>
<dbReference type="Proteomes" id="UP001155840">
    <property type="component" value="Unassembled WGS sequence"/>
</dbReference>
<dbReference type="SUPFAM" id="SSF55464">
    <property type="entry name" value="Origin of replication-binding domain, RBD-like"/>
    <property type="match status" value="1"/>
</dbReference>
<name>A0AA43ZL92_9HYPH</name>
<organism evidence="3 4">
    <name type="scientific">Ferranicluibacter rubi</name>
    <dbReference type="NCBI Taxonomy" id="2715133"/>
    <lineage>
        <taxon>Bacteria</taxon>
        <taxon>Pseudomonadati</taxon>
        <taxon>Pseudomonadota</taxon>
        <taxon>Alphaproteobacteria</taxon>
        <taxon>Hyphomicrobiales</taxon>
        <taxon>Rhizobiaceae</taxon>
        <taxon>Ferranicluibacter</taxon>
    </lineage>
</organism>
<dbReference type="RefSeq" id="WP_167131055.1">
    <property type="nucleotide sequence ID" value="NZ_JAANCM010000023.1"/>
</dbReference>
<dbReference type="CDD" id="cd18809">
    <property type="entry name" value="SF1_C_RecD"/>
    <property type="match status" value="1"/>
</dbReference>
<evidence type="ECO:0000313" key="3">
    <source>
        <dbReference type="EMBL" id="NHT78922.1"/>
    </source>
</evidence>
<keyword evidence="4" id="KW-1185">Reference proteome</keyword>
<dbReference type="Pfam" id="PF08751">
    <property type="entry name" value="TrwC"/>
    <property type="match status" value="1"/>
</dbReference>
<reference evidence="3" key="1">
    <citation type="submission" date="2020-03" db="EMBL/GenBank/DDBJ databases">
        <title>Ferranicluibacter endophyticum gen. nov., sp. nov., a new genus isolated from Rubus ulmifolius Schott. stem.</title>
        <authorList>
            <person name="Roca-Couso R."/>
            <person name="Flores-Felix J.D."/>
            <person name="Igual J.M."/>
            <person name="Rivas R."/>
        </authorList>
    </citation>
    <scope>NUCLEOTIDE SEQUENCE</scope>
    <source>
        <strain evidence="3">CRRU44</strain>
    </source>
</reference>
<evidence type="ECO:0000256" key="1">
    <source>
        <dbReference type="SAM" id="MobiDB-lite"/>
    </source>
</evidence>
<comment type="caution">
    <text evidence="3">The sequence shown here is derived from an EMBL/GenBank/DDBJ whole genome shotgun (WGS) entry which is preliminary data.</text>
</comment>
<dbReference type="Pfam" id="PF13155">
    <property type="entry name" value="Toprim_2"/>
    <property type="match status" value="1"/>
</dbReference>
<dbReference type="InterPro" id="IPR014862">
    <property type="entry name" value="TrwC"/>
</dbReference>
<feature type="compositionally biased region" description="Basic and acidic residues" evidence="1">
    <location>
        <begin position="1512"/>
        <end position="1528"/>
    </location>
</feature>
<feature type="region of interest" description="Disordered" evidence="1">
    <location>
        <begin position="1491"/>
        <end position="1535"/>
    </location>
</feature>
<dbReference type="Gene3D" id="3.40.1360.10">
    <property type="match status" value="1"/>
</dbReference>
<feature type="domain" description="TrwC relaxase" evidence="2">
    <location>
        <begin position="108"/>
        <end position="367"/>
    </location>
</feature>
<accession>A0AA43ZL92</accession>
<dbReference type="NCBIfam" id="NF041492">
    <property type="entry name" value="MobF"/>
    <property type="match status" value="1"/>
</dbReference>
<evidence type="ECO:0000313" key="4">
    <source>
        <dbReference type="Proteomes" id="UP001155840"/>
    </source>
</evidence>
<dbReference type="SUPFAM" id="SSF52540">
    <property type="entry name" value="P-loop containing nucleoside triphosphate hydrolases"/>
    <property type="match status" value="2"/>
</dbReference>
<proteinExistence type="predicted"/>
<feature type="region of interest" description="Disordered" evidence="1">
    <location>
        <begin position="996"/>
        <end position="1060"/>
    </location>
</feature>
<sequence length="1535" mass="170082">MMTCERISGIEGVAYLHSLEAYAANENKGLSAAGLDANVGVRSVLEATRGAAVYAEYLGGKAGLVQDNGIHEKESQGRKLILGEAPVVDLEKWAAGKRKGKTPPEDVPAFGKTGDVLTFEEALAFGKGYHAETGKALIKHTKAARTVGYDLQFALPKSASLLWGLAADASYRGSAEGARYKAEIEEAQRVGVRIALQYAHANGLIIARRSGDKFGHEGAGHVMLGQYEHKTSREGDPQVHTHNMLFNVCIRADGTTGTLDNKEIKRHAGAIAALYRMGAANHMRQTLGVRASKADRNFEIDGVDEKLVAAFSKRSGQMDDYLSQFGVTDTAMHREMAKYANLNTRKDKSEQPALTELYGRWNMEASALGWRFETIVEAVQEAADKKNRNEAKEWVEKQVAANMEGGEPLPAERPAFDMDEIKARAYSALISTNSVFEERRILKEVFEELQVYTDPETAIKAVEQLIASGDLVALNKKGDDLYFSTAEIIAKERLMIRNALSMRGNLEPIDPETVERFIRGGRVLENGERGFYKDEQKRAIRWACGPDQISFVQGRAGSGKSFMLAGVADIHRAMGRDVHAIAPSHKAKEVVANDAQIAQDKARAVAGFINAYEKGKITIDSNTTLILDEGGMVGLDDMEKLIEIAKTTGARLIVSGDTRQLQPITKGAPMALLSKPEVCGHVVLGEIVRQKDMRQREASILMSEGRITEGFKTYLDTDRVKFTDTALDDTRNAYLKDIDENPFSTRMMGVYRNAHAMKLNLSTREIFKESGLIASVGWTGEAYTRGMNQRVVDREFCTGERIIFGESFKLRDLEISNNTTATILRIDLADEGEPTFTIKTDDGRTFKAKPSEMVGYREEGSNTKHIPKIDYAYAQTVYSLQGSTFDRMFVYAGEAGNAELAYVMMTRHKLDCQVFVDKNRIEDELAASAGKTMSLNPKTGGADENHTTAEEEITLEQVIEKFLAENQKSSAKLNACDFHDSVSAFLGEKIAKEAEREEVEVMHNKPKKEAKAAEPSKGPTFLDNAKPSPFTTSRPMPRGVGQIGQKPEETRAGATPEGVDQFEAVKTLSVGEQARAEAEKQKQDQKPKKTWVNIDQRHIDYIAQYPLYSYLCEHHGFSYVEAYQGGGKKRDDGTTTPTFEGHFLSHPTIGTVSVRQSLSGGKNHGGWEWTLRDGGASGGSFAFENWRYGGKKGDAIRAMYDNLKLGEKDSLSRPPALLSKFDEGQEFHSHSEEVRTKRTIAERIANGAHSTYEAVADGLKSIQKRFRDQVAQTRDNGWVNSYLLRRGIDAETQRQFRGQIGTEMPWSRDNAGGATFAHKDLDGNIWNYERKGEKQAGQKRSFSKMCKGTKRLGLLGDMENPTRIYTTEVLVDGLSVYQHDGRPKGPLIASTFGEGSDEGYRDLYELFKKFPKAEIHTAMDNDSAGKKFAARVEEIAIMARGVDNKLTFDRAPAPQFKDWNDAIQNKVWSKEEKQVNDQWEAEREADRLKGAVKRGEVVEPTPDQGAAALARAEAEAERRRRKEEREASVSKGPSM</sequence>
<dbReference type="EMBL" id="JAANCM010000023">
    <property type="protein sequence ID" value="NHT78922.1"/>
    <property type="molecule type" value="Genomic_DNA"/>
</dbReference>
<dbReference type="Pfam" id="PF13604">
    <property type="entry name" value="AAA_30"/>
    <property type="match status" value="1"/>
</dbReference>
<dbReference type="Gene3D" id="3.40.50.300">
    <property type="entry name" value="P-loop containing nucleotide triphosphate hydrolases"/>
    <property type="match status" value="2"/>
</dbReference>
<evidence type="ECO:0000259" key="2">
    <source>
        <dbReference type="Pfam" id="PF08751"/>
    </source>
</evidence>
<dbReference type="InterPro" id="IPR027417">
    <property type="entry name" value="P-loop_NTPase"/>
</dbReference>